<organism evidence="6">
    <name type="scientific">Aegilops tauschii</name>
    <name type="common">Tausch's goatgrass</name>
    <name type="synonym">Aegilops squarrosa</name>
    <dbReference type="NCBI Taxonomy" id="37682"/>
    <lineage>
        <taxon>Eukaryota</taxon>
        <taxon>Viridiplantae</taxon>
        <taxon>Streptophyta</taxon>
        <taxon>Embryophyta</taxon>
        <taxon>Tracheophyta</taxon>
        <taxon>Spermatophyta</taxon>
        <taxon>Magnoliopsida</taxon>
        <taxon>Liliopsida</taxon>
        <taxon>Poales</taxon>
        <taxon>Poaceae</taxon>
        <taxon>BOP clade</taxon>
        <taxon>Pooideae</taxon>
        <taxon>Triticodae</taxon>
        <taxon>Triticeae</taxon>
        <taxon>Triticinae</taxon>
        <taxon>Aegilops</taxon>
    </lineage>
</organism>
<dbReference type="GO" id="GO:0006508">
    <property type="term" value="P:proteolysis"/>
    <property type="evidence" value="ECO:0007669"/>
    <property type="project" value="UniProtKB-KW"/>
</dbReference>
<dbReference type="SUPFAM" id="SSF54001">
    <property type="entry name" value="Cysteine proteinases"/>
    <property type="match status" value="1"/>
</dbReference>
<dbReference type="InterPro" id="IPR038765">
    <property type="entry name" value="Papain-like_cys_pep_sf"/>
</dbReference>
<protein>
    <recommendedName>
        <fullName evidence="5">Ubiquitin-like protease family profile domain-containing protein</fullName>
    </recommendedName>
</protein>
<keyword evidence="2" id="KW-0645">Protease</keyword>
<accession>M8BGW2</accession>
<comment type="similarity">
    <text evidence="1">Belongs to the peptidase C48 family.</text>
</comment>
<evidence type="ECO:0000256" key="4">
    <source>
        <dbReference type="SAM" id="MobiDB-lite"/>
    </source>
</evidence>
<sequence>MTDEELFAKHAHMKLVRSPTRLAKVMKLLSRKHIEKIISKIGLGGLTKLHEFKLRHIMLIRLAKSFDSETSSITIGKTPIRITPEDVHHIFGLAIEGEDIDEKLQSTPDPNLFNTFQHNGTISLADLETTILSSKTPDDDFLARVEMIVATLNARCAEQEKKIGRDLMEFQHIFDAKFLTLSEELIDLKSKSGSNPRLSLLEDEIKDLRRELKFDASTPYTSTPTPSVRHVLRNKEDPRVTPLKPLFDNDYVLTAEDKEAAVFIRGTRDPVEVVQIGDIPLRAKQLKPIYNKKYICGDVIMAYAHISGVETDTTSVISPDETRKPLETKGVIPKGRGSSWIQRDANKFVGHRKVHIPVNVHNHHWMAMVFNFDKEEIQILNSLKDHFDKSKETALVESIQACMDEAVKDGLVTPGKPIKFTDLEVVRYDDIPQQDDGSKIVSSLLRVDCNGLRIDSYKYPITKEMYAAHVAAQPMDSQDDVQEIIGTVECKKTDTSSSQKDPDTPRSPKKWRSRGGPRKVVDEVQATKTKTLEERKVEFDSKTIAKQVSSMSRRPRKPSQVILSPFKTTKW</sequence>
<dbReference type="AlphaFoldDB" id="M8BGW2"/>
<keyword evidence="3" id="KW-0378">Hydrolase</keyword>
<feature type="region of interest" description="Disordered" evidence="4">
    <location>
        <begin position="546"/>
        <end position="571"/>
    </location>
</feature>
<dbReference type="Pfam" id="PF02902">
    <property type="entry name" value="Peptidase_C48"/>
    <property type="match status" value="1"/>
</dbReference>
<evidence type="ECO:0000256" key="2">
    <source>
        <dbReference type="ARBA" id="ARBA00022670"/>
    </source>
</evidence>
<name>M8BGW2_AEGTA</name>
<proteinExistence type="inferred from homology"/>
<reference evidence="6" key="1">
    <citation type="submission" date="2015-06" db="UniProtKB">
        <authorList>
            <consortium name="EnsemblPlants"/>
        </authorList>
    </citation>
    <scope>IDENTIFICATION</scope>
</reference>
<feature type="compositionally biased region" description="Basic residues" evidence="4">
    <location>
        <begin position="507"/>
        <end position="517"/>
    </location>
</feature>
<feature type="domain" description="Ubiquitin-like protease family profile" evidence="5">
    <location>
        <begin position="344"/>
        <end position="437"/>
    </location>
</feature>
<evidence type="ECO:0000256" key="3">
    <source>
        <dbReference type="ARBA" id="ARBA00022801"/>
    </source>
</evidence>
<evidence type="ECO:0000313" key="6">
    <source>
        <dbReference type="EnsemblPlants" id="EMT20978"/>
    </source>
</evidence>
<dbReference type="InterPro" id="IPR003653">
    <property type="entry name" value="Peptidase_C48_C"/>
</dbReference>
<dbReference type="EnsemblPlants" id="EMT20978">
    <property type="protein sequence ID" value="EMT20978"/>
    <property type="gene ID" value="F775_00513"/>
</dbReference>
<dbReference type="GO" id="GO:0008234">
    <property type="term" value="F:cysteine-type peptidase activity"/>
    <property type="evidence" value="ECO:0007669"/>
    <property type="project" value="InterPro"/>
</dbReference>
<dbReference type="Gene3D" id="3.40.395.10">
    <property type="entry name" value="Adenoviral Proteinase, Chain A"/>
    <property type="match status" value="1"/>
</dbReference>
<feature type="region of interest" description="Disordered" evidence="4">
    <location>
        <begin position="491"/>
        <end position="527"/>
    </location>
</feature>
<evidence type="ECO:0000259" key="5">
    <source>
        <dbReference type="Pfam" id="PF02902"/>
    </source>
</evidence>
<evidence type="ECO:0000256" key="1">
    <source>
        <dbReference type="ARBA" id="ARBA00005234"/>
    </source>
</evidence>
<feature type="compositionally biased region" description="Basic and acidic residues" evidence="4">
    <location>
        <begin position="491"/>
        <end position="506"/>
    </location>
</feature>